<comment type="caution">
    <text evidence="7">Lacks conserved residue(s) required for the propagation of feature annotation.</text>
</comment>
<comment type="function">
    <text evidence="7">Involved in the lipid remodeling steps of GPI-anchor maturation.</text>
</comment>
<feature type="transmembrane region" description="Helical" evidence="7">
    <location>
        <begin position="324"/>
        <end position="343"/>
    </location>
</feature>
<evidence type="ECO:0000256" key="5">
    <source>
        <dbReference type="ARBA" id="ARBA00022989"/>
    </source>
</evidence>
<dbReference type="InterPro" id="IPR007217">
    <property type="entry name" value="Per1-like"/>
</dbReference>
<proteinExistence type="inferred from homology"/>
<keyword evidence="2 7" id="KW-0337">GPI-anchor biosynthesis</keyword>
<dbReference type="VEuPathDB" id="FungiDB:CJI97_003183"/>
<dbReference type="GO" id="GO:0006506">
    <property type="term" value="P:GPI anchor biosynthetic process"/>
    <property type="evidence" value="ECO:0007669"/>
    <property type="project" value="UniProtKB-KW"/>
</dbReference>
<feature type="chain" id="PRO_5016485118" description="Post-GPI attachment to proteins factor 3" evidence="7">
    <location>
        <begin position="18"/>
        <end position="354"/>
    </location>
</feature>
<dbReference type="EMBL" id="LGST01000037">
    <property type="protein sequence ID" value="KND98025.1"/>
    <property type="molecule type" value="Genomic_DNA"/>
</dbReference>
<evidence type="ECO:0000256" key="2">
    <source>
        <dbReference type="ARBA" id="ARBA00022502"/>
    </source>
</evidence>
<feature type="transmembrane region" description="Helical" evidence="7">
    <location>
        <begin position="146"/>
        <end position="164"/>
    </location>
</feature>
<keyword evidence="5 7" id="KW-1133">Transmembrane helix</keyword>
<keyword evidence="3 7" id="KW-0812">Transmembrane</keyword>
<evidence type="ECO:0000256" key="3">
    <source>
        <dbReference type="ARBA" id="ARBA00022692"/>
    </source>
</evidence>
<comment type="subcellular location">
    <subcellularLocation>
        <location evidence="1">Endomembrane system</location>
        <topology evidence="1">Multi-pass membrane protein</topology>
    </subcellularLocation>
    <subcellularLocation>
        <location evidence="7">Endoplasmic reticulum membrane</location>
        <topology evidence="7">Multi-pass membrane protein</topology>
    </subcellularLocation>
</comment>
<feature type="transmembrane region" description="Helical" evidence="7">
    <location>
        <begin position="176"/>
        <end position="195"/>
    </location>
</feature>
<comment type="similarity">
    <text evidence="7">Belongs to the PGAP3 family.</text>
</comment>
<dbReference type="PANTHER" id="PTHR13148">
    <property type="entry name" value="PER1-RELATED"/>
    <property type="match status" value="1"/>
</dbReference>
<evidence type="ECO:0000313" key="9">
    <source>
        <dbReference type="Proteomes" id="UP000037122"/>
    </source>
</evidence>
<keyword evidence="4 7" id="KW-0732">Signal</keyword>
<feature type="signal peptide" evidence="7">
    <location>
        <begin position="1"/>
        <end position="17"/>
    </location>
</feature>
<comment type="caution">
    <text evidence="8">The sequence shown here is derived from an EMBL/GenBank/DDBJ whole genome shotgun (WGS) entry which is preliminary data.</text>
</comment>
<dbReference type="VEuPathDB" id="FungiDB:QG37_05259"/>
<dbReference type="VEuPathDB" id="FungiDB:CJI96_0001645"/>
<gene>
    <name evidence="8" type="ORF">QG37_05259</name>
</gene>
<dbReference type="GO" id="GO:0005789">
    <property type="term" value="C:endoplasmic reticulum membrane"/>
    <property type="evidence" value="ECO:0007669"/>
    <property type="project" value="UniProtKB-SubCell"/>
</dbReference>
<feature type="transmembrane region" description="Helical" evidence="7">
    <location>
        <begin position="286"/>
        <end position="304"/>
    </location>
</feature>
<name>A0A0L0NWJ5_CANAR</name>
<dbReference type="Proteomes" id="UP000037122">
    <property type="component" value="Unassembled WGS sequence"/>
</dbReference>
<keyword evidence="7" id="KW-0256">Endoplasmic reticulum</keyword>
<dbReference type="VEuPathDB" id="FungiDB:CJJ09_000995"/>
<dbReference type="AlphaFoldDB" id="A0A0L0NWJ5"/>
<organism evidence="8 9">
    <name type="scientific">Candidozyma auris</name>
    <name type="common">Yeast</name>
    <name type="synonym">Candida auris</name>
    <dbReference type="NCBI Taxonomy" id="498019"/>
    <lineage>
        <taxon>Eukaryota</taxon>
        <taxon>Fungi</taxon>
        <taxon>Dikarya</taxon>
        <taxon>Ascomycota</taxon>
        <taxon>Saccharomycotina</taxon>
        <taxon>Pichiomycetes</taxon>
        <taxon>Metschnikowiaceae</taxon>
        <taxon>Candidozyma</taxon>
    </lineage>
</organism>
<evidence type="ECO:0000256" key="1">
    <source>
        <dbReference type="ARBA" id="ARBA00004127"/>
    </source>
</evidence>
<feature type="transmembrane region" description="Helical" evidence="7">
    <location>
        <begin position="103"/>
        <end position="125"/>
    </location>
</feature>
<keyword evidence="6 7" id="KW-0472">Membrane</keyword>
<evidence type="ECO:0000256" key="7">
    <source>
        <dbReference type="RuleBase" id="RU365066"/>
    </source>
</evidence>
<accession>A0A0L0NWJ5</accession>
<protein>
    <recommendedName>
        <fullName evidence="7">Post-GPI attachment to proteins factor 3</fullName>
    </recommendedName>
</protein>
<dbReference type="Pfam" id="PF04080">
    <property type="entry name" value="Per1"/>
    <property type="match status" value="1"/>
</dbReference>
<dbReference type="PANTHER" id="PTHR13148:SF0">
    <property type="entry name" value="POST-GPI ATTACHMENT TO PROTEINS FACTOR 3"/>
    <property type="match status" value="1"/>
</dbReference>
<sequence length="354" mass="41430">MRHPGTLLVYLIPYVLASIGDRLPQYRECLAQCYETQCVSHTPFLTEYDVNVFSKYLLLWTCPLDCDFKCRSHVAATRKSQGLPIVQFHGKWPFHRILGITEFFSTLFSLGNFWVNWINLINYHAIIQKVKASSRNKARIVMLNQYWVLLAVSVCGWLLSTIFHTRDVPVTETLDYLGAGAIIMANFNAISIRYFELFWVENQRKRICFQAGLLFVLCCHYIKLAHKWDYRYNMEYNCVIGLSALALWVLHSIRVHKLFGTPTHNTIQLQPYETKIRRKLRYLGKVRSRLIPLIPVFLNLFLTTSLSLELLDFAPIAGLLDSHSLWHLCTIFPPLIWYDWNLWDIEMVMATKLE</sequence>
<dbReference type="VEuPathDB" id="FungiDB:B9J08_003111"/>
<evidence type="ECO:0000256" key="4">
    <source>
        <dbReference type="ARBA" id="ARBA00022729"/>
    </source>
</evidence>
<dbReference type="GO" id="GO:0016788">
    <property type="term" value="F:hydrolase activity, acting on ester bonds"/>
    <property type="evidence" value="ECO:0007669"/>
    <property type="project" value="TreeGrafter"/>
</dbReference>
<evidence type="ECO:0000313" key="8">
    <source>
        <dbReference type="EMBL" id="KND98025.1"/>
    </source>
</evidence>
<dbReference type="VEuPathDB" id="FungiDB:CJJ07_005477"/>
<reference evidence="9" key="1">
    <citation type="journal article" date="2015" name="BMC Genomics">
        <title>Draft genome of a commonly misdiagnosed multidrug resistant pathogen Candida auris.</title>
        <authorList>
            <person name="Chatterjee S."/>
            <person name="Alampalli S.V."/>
            <person name="Nageshan R.K."/>
            <person name="Chettiar S.T."/>
            <person name="Joshi S."/>
            <person name="Tatu U.S."/>
        </authorList>
    </citation>
    <scope>NUCLEOTIDE SEQUENCE [LARGE SCALE GENOMIC DNA]</scope>
    <source>
        <strain evidence="9">6684</strain>
    </source>
</reference>
<evidence type="ECO:0000256" key="6">
    <source>
        <dbReference type="ARBA" id="ARBA00023136"/>
    </source>
</evidence>